<comment type="caution">
    <text evidence="5">The sequence shown here is derived from an EMBL/GenBank/DDBJ whole genome shotgun (WGS) entry which is preliminary data.</text>
</comment>
<dbReference type="Pfam" id="PF11738">
    <property type="entry name" value="DUF3298"/>
    <property type="match status" value="1"/>
</dbReference>
<evidence type="ECO:0000313" key="5">
    <source>
        <dbReference type="EMBL" id="RKN85528.1"/>
    </source>
</evidence>
<reference evidence="5 6" key="1">
    <citation type="journal article" date="2007" name="Int. J. Syst. Evol. Microbiol.">
        <title>Paenibacillus ginsengarvi sp. nov., isolated from soil from ginseng cultivation.</title>
        <authorList>
            <person name="Yoon M.H."/>
            <person name="Ten L.N."/>
            <person name="Im W.T."/>
        </authorList>
    </citation>
    <scope>NUCLEOTIDE SEQUENCE [LARGE SCALE GENOMIC DNA]</scope>
    <source>
        <strain evidence="5 6">KCTC 13059</strain>
    </source>
</reference>
<dbReference type="EMBL" id="RBAH01000004">
    <property type="protein sequence ID" value="RKN85528.1"/>
    <property type="molecule type" value="Genomic_DNA"/>
</dbReference>
<keyword evidence="6" id="KW-1185">Reference proteome</keyword>
<feature type="region of interest" description="Disordered" evidence="1">
    <location>
        <begin position="1"/>
        <end position="21"/>
    </location>
</feature>
<dbReference type="SUPFAM" id="SSF55383">
    <property type="entry name" value="Copper amine oxidase, domain N"/>
    <property type="match status" value="1"/>
</dbReference>
<organism evidence="5 6">
    <name type="scientific">Paenibacillus ginsengarvi</name>
    <dbReference type="NCBI Taxonomy" id="400777"/>
    <lineage>
        <taxon>Bacteria</taxon>
        <taxon>Bacillati</taxon>
        <taxon>Bacillota</taxon>
        <taxon>Bacilli</taxon>
        <taxon>Bacillales</taxon>
        <taxon>Paenibacillaceae</taxon>
        <taxon>Paenibacillus</taxon>
    </lineage>
</organism>
<dbReference type="Gene3D" id="3.90.640.20">
    <property type="entry name" value="Heat-shock cognate protein, ATPase"/>
    <property type="match status" value="1"/>
</dbReference>
<accession>A0A3B0CL99</accession>
<dbReference type="AlphaFoldDB" id="A0A3B0CL99"/>
<evidence type="ECO:0000313" key="6">
    <source>
        <dbReference type="Proteomes" id="UP000282311"/>
    </source>
</evidence>
<dbReference type="InterPro" id="IPR037126">
    <property type="entry name" value="PdaC/RsiV-like_sf"/>
</dbReference>
<dbReference type="InterPro" id="IPR036582">
    <property type="entry name" value="Mao_N_sf"/>
</dbReference>
<proteinExistence type="predicted"/>
<evidence type="ECO:0000259" key="4">
    <source>
        <dbReference type="Pfam" id="PF13739"/>
    </source>
</evidence>
<protein>
    <submittedName>
        <fullName evidence="5">DUF4163 domain-containing protein</fullName>
    </submittedName>
</protein>
<sequence>MDNLNLQRNKHQRPLSRQADKQPGIGRKALLALYTGVVLAAAPAVPMVVSPAHAQAQEVAADRLNVVSTGMTIDGVRTDLPAANDAGTTYIGLRSLNERLGLKTDWDETKRTVTVSGRDRTLVLEADTGVYTADGQTYYGSGAILQDGSVYVPLRFMLERIGYGISYDPATRIIGIDSIKENALTIQTVAISEQADHQTLDVRYPQLSGYADKNVQDSINAFLKQEAEASAKAAREELAEAAAAFKEAAAGDKQSDRPMPTVSFDSRYTVTYNEKGLLSLYVDAYSYLGGAHGGTIRTPYTFDLQTGKQLSLSEAAGGSANYVAVINEAVKANIRDTDLPLLVPFETIEPDRAFFLKHSGIVIYFEQYEYTPYAAGMPEFEVPFSAFAKKS</sequence>
<dbReference type="Pfam" id="PF07833">
    <property type="entry name" value="Cu_amine_oxidN1"/>
    <property type="match status" value="1"/>
</dbReference>
<dbReference type="Proteomes" id="UP000282311">
    <property type="component" value="Unassembled WGS sequence"/>
</dbReference>
<dbReference type="Gene3D" id="3.30.457.10">
    <property type="entry name" value="Copper amine oxidase-like, N-terminal domain"/>
    <property type="match status" value="1"/>
</dbReference>
<dbReference type="InterPro" id="IPR021729">
    <property type="entry name" value="DUF3298"/>
</dbReference>
<evidence type="ECO:0000256" key="1">
    <source>
        <dbReference type="SAM" id="MobiDB-lite"/>
    </source>
</evidence>
<name>A0A3B0CL99_9BACL</name>
<gene>
    <name evidence="5" type="ORF">D7M11_07525</name>
</gene>
<dbReference type="Gene3D" id="3.30.565.40">
    <property type="entry name" value="Fervidobacterium nodosum Rt17-B1 like"/>
    <property type="match status" value="1"/>
</dbReference>
<evidence type="ECO:0000259" key="2">
    <source>
        <dbReference type="Pfam" id="PF07833"/>
    </source>
</evidence>
<dbReference type="InterPro" id="IPR012854">
    <property type="entry name" value="Cu_amine_oxidase-like_N"/>
</dbReference>
<feature type="domain" description="Copper amine oxidase-like N-terminal" evidence="2">
    <location>
        <begin position="77"/>
        <end position="174"/>
    </location>
</feature>
<feature type="domain" description="Deacetylase PdaC" evidence="4">
    <location>
        <begin position="193"/>
        <end position="294"/>
    </location>
</feature>
<dbReference type="InterPro" id="IPR025303">
    <property type="entry name" value="PdaC"/>
</dbReference>
<dbReference type="Pfam" id="PF13739">
    <property type="entry name" value="PdaC"/>
    <property type="match status" value="1"/>
</dbReference>
<evidence type="ECO:0000259" key="3">
    <source>
        <dbReference type="Pfam" id="PF11738"/>
    </source>
</evidence>
<feature type="domain" description="DUF3298" evidence="3">
    <location>
        <begin position="320"/>
        <end position="385"/>
    </location>
</feature>